<keyword evidence="1" id="KW-0472">Membrane</keyword>
<protein>
    <submittedName>
        <fullName evidence="2">Penicillin-binding protein activator</fullName>
    </submittedName>
</protein>
<dbReference type="PROSITE" id="PS51257">
    <property type="entry name" value="PROKAR_LIPOPROTEIN"/>
    <property type="match status" value="1"/>
</dbReference>
<dbReference type="Pfam" id="PF04348">
    <property type="entry name" value="LppC"/>
    <property type="match status" value="2"/>
</dbReference>
<dbReference type="SUPFAM" id="SSF53822">
    <property type="entry name" value="Periplasmic binding protein-like I"/>
    <property type="match status" value="1"/>
</dbReference>
<dbReference type="InterPro" id="IPR007443">
    <property type="entry name" value="LpoA"/>
</dbReference>
<proteinExistence type="predicted"/>
<reference evidence="2" key="1">
    <citation type="submission" date="2021-10" db="EMBL/GenBank/DDBJ databases">
        <authorList>
            <person name="Lyu M."/>
            <person name="Wang X."/>
            <person name="Meng X."/>
            <person name="Xu K."/>
        </authorList>
    </citation>
    <scope>NUCLEOTIDE SEQUENCE</scope>
    <source>
        <strain evidence="2">A6</strain>
    </source>
</reference>
<keyword evidence="3" id="KW-1185">Reference proteome</keyword>
<accession>A0ABS8JG08</accession>
<organism evidence="2 3">
    <name type="scientific">Noviluteimonas lactosilytica</name>
    <dbReference type="NCBI Taxonomy" id="2888523"/>
    <lineage>
        <taxon>Bacteria</taxon>
        <taxon>Pseudomonadati</taxon>
        <taxon>Pseudomonadota</taxon>
        <taxon>Gammaproteobacteria</taxon>
        <taxon>Lysobacterales</taxon>
        <taxon>Lysobacteraceae</taxon>
        <taxon>Noviluteimonas</taxon>
    </lineage>
</organism>
<dbReference type="PANTHER" id="PTHR38038:SF1">
    <property type="entry name" value="PENICILLIN-BINDING PROTEIN ACTIVATOR LPOA"/>
    <property type="match status" value="1"/>
</dbReference>
<dbReference type="Proteomes" id="UP001165293">
    <property type="component" value="Unassembled WGS sequence"/>
</dbReference>
<dbReference type="InterPro" id="IPR028082">
    <property type="entry name" value="Peripla_BP_I"/>
</dbReference>
<dbReference type="Gene3D" id="3.40.50.2300">
    <property type="match status" value="2"/>
</dbReference>
<sequence>MRSNGQTCVGRTWLRALLVGVLAIGLASCASTNVVKLPESASHAFSQPFSQARDLARGQDTLPAEQKTDNARNIERLLAGLDDATLSADAAALPAGDPLYPFAGQALIRRGLPLPRPFDRGAWRFDAGNRPPAERDGYRPPVKLAVLLPLSGGLAAAAAPVRDGFLTGYFGETRRRPDVAFYDTAGTPGGAVAAYQKAVAEGNDFVVGPLGRDEVGAVFRDAQTTVPMLALNRANVPPPAGNASFSLSPEDDGIAAAEFLIDQNARRVLVINGVDDGLRRASGALRDALAERGGMVVESLDMGGDPITLLTRLQAAVQKAGQVDAVFLATRASEARTVAPLLASAGLAGKLRVSTSQLIAGTGKPADDIALDGIVYPTEPWTVRGVSGLPGAASVASRLKTARGPAARLFAFGHDAWLITAYLEKLALDPNGNVDGATGTLRLDAAGNVLHTPTWSTFRGGMPVPLADATAR</sequence>
<dbReference type="CDD" id="cd06339">
    <property type="entry name" value="PBP1_YraM_LppC_lipoprotein-like"/>
    <property type="match status" value="1"/>
</dbReference>
<evidence type="ECO:0000313" key="3">
    <source>
        <dbReference type="Proteomes" id="UP001165293"/>
    </source>
</evidence>
<name>A0ABS8JG08_9GAMM</name>
<dbReference type="EMBL" id="JAJGAK010000001">
    <property type="protein sequence ID" value="MCC8362531.1"/>
    <property type="molecule type" value="Genomic_DNA"/>
</dbReference>
<evidence type="ECO:0000313" key="2">
    <source>
        <dbReference type="EMBL" id="MCC8362531.1"/>
    </source>
</evidence>
<evidence type="ECO:0000256" key="1">
    <source>
        <dbReference type="ARBA" id="ARBA00023136"/>
    </source>
</evidence>
<comment type="caution">
    <text evidence="2">The sequence shown here is derived from an EMBL/GenBank/DDBJ whole genome shotgun (WGS) entry which is preliminary data.</text>
</comment>
<gene>
    <name evidence="2" type="ORF">LK996_05525</name>
</gene>
<dbReference type="PANTHER" id="PTHR38038">
    <property type="entry name" value="PENICILLIN-BINDING PROTEIN ACTIVATOR LPOA"/>
    <property type="match status" value="1"/>
</dbReference>